<feature type="transmembrane region" description="Helical" evidence="1">
    <location>
        <begin position="208"/>
        <end position="230"/>
    </location>
</feature>
<protein>
    <submittedName>
        <fullName evidence="2">ABC transporter permease</fullName>
    </submittedName>
</protein>
<keyword evidence="1" id="KW-0472">Membrane</keyword>
<keyword evidence="1" id="KW-0812">Transmembrane</keyword>
<dbReference type="EMBL" id="CP015378">
    <property type="protein sequence ID" value="ANC77492.1"/>
    <property type="molecule type" value="Genomic_DNA"/>
</dbReference>
<dbReference type="AlphaFoldDB" id="A0A160IPB2"/>
<reference evidence="2 3" key="1">
    <citation type="submission" date="2016-04" db="EMBL/GenBank/DDBJ databases">
        <title>Complete genome sequence of Fictibacillus phosphorivorans G25-29, a strain toxic to nematodes.</title>
        <authorList>
            <person name="Zheng Z."/>
        </authorList>
    </citation>
    <scope>NUCLEOTIDE SEQUENCE [LARGE SCALE GENOMIC DNA]</scope>
    <source>
        <strain evidence="2 3">G25-29</strain>
    </source>
</reference>
<dbReference type="RefSeq" id="WP_066395205.1">
    <property type="nucleotide sequence ID" value="NZ_CP015378.1"/>
</dbReference>
<organism evidence="2 3">
    <name type="scientific">Fictibacillus phosphorivorans</name>
    <dbReference type="NCBI Taxonomy" id="1221500"/>
    <lineage>
        <taxon>Bacteria</taxon>
        <taxon>Bacillati</taxon>
        <taxon>Bacillota</taxon>
        <taxon>Bacilli</taxon>
        <taxon>Bacillales</taxon>
        <taxon>Fictibacillaceae</taxon>
        <taxon>Fictibacillus</taxon>
    </lineage>
</organism>
<dbReference type="STRING" id="1221500.ABE65_012065"/>
<gene>
    <name evidence="2" type="ORF">ABE65_012065</name>
</gene>
<dbReference type="KEGG" id="fpn:ABE65_012065"/>
<dbReference type="Proteomes" id="UP000076623">
    <property type="component" value="Chromosome"/>
</dbReference>
<evidence type="ECO:0000313" key="2">
    <source>
        <dbReference type="EMBL" id="ANC77492.1"/>
    </source>
</evidence>
<name>A0A160IPB2_9BACL</name>
<sequence>MKGLIHYHFTTYFRTYKYVPPFSVFIMMLVINYTYVPNPILDSYSYTSIMLFFIMGWFTITIFHAEDEGQKQITIMHAKNKKVYYISLILNCTLTALVLSIAAVAYPVIFNAFSPGLHSVHLVMGFLAHFSLAVLSIALSSFFTRGLVKNNVNSWWGVISILIGSLVLAVEKIEILKIKSINWVLPPLRYSMENMSVDDKMISFPVRVYGQFTWIFIYSIILITIFIAVMEKRKAL</sequence>
<feature type="transmembrane region" description="Helical" evidence="1">
    <location>
        <begin position="121"/>
        <end position="143"/>
    </location>
</feature>
<keyword evidence="1" id="KW-1133">Transmembrane helix</keyword>
<feature type="transmembrane region" description="Helical" evidence="1">
    <location>
        <begin position="43"/>
        <end position="63"/>
    </location>
</feature>
<evidence type="ECO:0000256" key="1">
    <source>
        <dbReference type="SAM" id="Phobius"/>
    </source>
</evidence>
<feature type="transmembrane region" description="Helical" evidence="1">
    <location>
        <begin position="83"/>
        <end position="109"/>
    </location>
</feature>
<feature type="transmembrane region" description="Helical" evidence="1">
    <location>
        <begin position="18"/>
        <end position="37"/>
    </location>
</feature>
<proteinExistence type="predicted"/>
<feature type="transmembrane region" description="Helical" evidence="1">
    <location>
        <begin position="155"/>
        <end position="173"/>
    </location>
</feature>
<keyword evidence="3" id="KW-1185">Reference proteome</keyword>
<accession>A0A160IPB2</accession>
<evidence type="ECO:0000313" key="3">
    <source>
        <dbReference type="Proteomes" id="UP000076623"/>
    </source>
</evidence>